<dbReference type="GO" id="GO:0005739">
    <property type="term" value="C:mitochondrion"/>
    <property type="evidence" value="ECO:0007669"/>
    <property type="project" value="TreeGrafter"/>
</dbReference>
<accession>A0A0F7UAH8</accession>
<evidence type="ECO:0000259" key="2">
    <source>
        <dbReference type="Pfam" id="PF01926"/>
    </source>
</evidence>
<name>A0A0F7UAH8_NEOCL</name>
<dbReference type="Pfam" id="PF01926">
    <property type="entry name" value="MMR_HSR1"/>
    <property type="match status" value="1"/>
</dbReference>
<gene>
    <name evidence="4" type="ORF">BN1204_026790</name>
</gene>
<feature type="region of interest" description="Disordered" evidence="1">
    <location>
        <begin position="1004"/>
        <end position="1052"/>
    </location>
</feature>
<dbReference type="PANTHER" id="PTHR46434:SF1">
    <property type="entry name" value="GENETIC INTERACTOR OF PROHIBITINS 3, MITOCHONDRIAL"/>
    <property type="match status" value="1"/>
</dbReference>
<dbReference type="CDD" id="cd01855">
    <property type="entry name" value="YqeH"/>
    <property type="match status" value="1"/>
</dbReference>
<dbReference type="InterPro" id="IPR027417">
    <property type="entry name" value="P-loop_NTPase"/>
</dbReference>
<evidence type="ECO:0000256" key="1">
    <source>
        <dbReference type="SAM" id="MobiDB-lite"/>
    </source>
</evidence>
<proteinExistence type="predicted"/>
<dbReference type="PANTHER" id="PTHR46434">
    <property type="entry name" value="GENETIC INTERACTOR OF PROHIBITINS 3, MITOCHONDRIAL"/>
    <property type="match status" value="1"/>
</dbReference>
<dbReference type="InterPro" id="IPR048422">
    <property type="entry name" value="NOA1/YqeH-like_C"/>
</dbReference>
<dbReference type="GO" id="GO:0005525">
    <property type="term" value="F:GTP binding"/>
    <property type="evidence" value="ECO:0007669"/>
    <property type="project" value="InterPro"/>
</dbReference>
<feature type="region of interest" description="Disordered" evidence="1">
    <location>
        <begin position="159"/>
        <end position="197"/>
    </location>
</feature>
<dbReference type="AlphaFoldDB" id="A0A0F7UAH8"/>
<dbReference type="InterPro" id="IPR006073">
    <property type="entry name" value="GTP-bd"/>
</dbReference>
<feature type="domain" description="G" evidence="2">
    <location>
        <begin position="600"/>
        <end position="670"/>
    </location>
</feature>
<organism evidence="4">
    <name type="scientific">Neospora caninum (strain Liverpool)</name>
    <dbReference type="NCBI Taxonomy" id="572307"/>
    <lineage>
        <taxon>Eukaryota</taxon>
        <taxon>Sar</taxon>
        <taxon>Alveolata</taxon>
        <taxon>Apicomplexa</taxon>
        <taxon>Conoidasida</taxon>
        <taxon>Coccidia</taxon>
        <taxon>Eucoccidiorida</taxon>
        <taxon>Eimeriorina</taxon>
        <taxon>Sarcocystidae</taxon>
        <taxon>Neospora</taxon>
    </lineage>
</organism>
<evidence type="ECO:0000313" key="4">
    <source>
        <dbReference type="EMBL" id="CEL66873.1"/>
    </source>
</evidence>
<reference evidence="4" key="1">
    <citation type="journal article" date="2015" name="PLoS ONE">
        <title>Comprehensive Evaluation of Toxoplasma gondii VEG and Neospora caninum LIV Genomes with Tachyzoite Stage Transcriptome and Proteome Defines Novel Transcript Features.</title>
        <authorList>
            <person name="Ramaprasad A."/>
            <person name="Mourier T."/>
            <person name="Naeem R."/>
            <person name="Malas T.B."/>
            <person name="Moussa E."/>
            <person name="Panigrahi A."/>
            <person name="Vermont S.J."/>
            <person name="Otto T.D."/>
            <person name="Wastling J."/>
            <person name="Pain A."/>
        </authorList>
    </citation>
    <scope>NUCLEOTIDE SEQUENCE</scope>
    <source>
        <strain evidence="4">Liverpool</strain>
    </source>
</reference>
<feature type="domain" description="NOA1/YqeH-like C-terminal" evidence="3">
    <location>
        <begin position="724"/>
        <end position="821"/>
    </location>
</feature>
<dbReference type="SUPFAM" id="SSF52540">
    <property type="entry name" value="P-loop containing nucleoside triphosphate hydrolases"/>
    <property type="match status" value="1"/>
</dbReference>
<dbReference type="Pfam" id="PF21516">
    <property type="entry name" value="YqeH-like_C"/>
    <property type="match status" value="1"/>
</dbReference>
<sequence length="1052" mass="115435">MAGTHSLTTRPLEASSMERLLRQGGNASYGRRPRIVKWRRRMLSPLSLPTPVAAVNSLRAAPSLALHLSSPSFTDRPLLPPLPPPASVSVRTSTVSSSSPLSWRPSSFCFSSVAFAPETSLPRAQRRRRELRPHPGWRGLPRSVPVSRAESLLENDTLGRSCARFPGDGNARTAPPSTETTDSSYKKPPAKESDCRVEVPPCVSDALPLPETSVRLFSSASSVDNPLNCKLHATLAFSSLPLRHSSSLPASLGTPLLPLVLPRFSLLRSSLSSSHSFLSGVSAAPSAARSLLTPDLGRRSYTQGHSVEGEVDRRQRPSETRRSKGEQEDLHAPYRHRTERQDQNGELGVDDVVPWTGSADALPPGFVEDAFQEIHHAPRRCPGCGAELQTEDPSRQGFVSAEKKEEWYSGRWKSLPKAKGVEVDSVPDGVEVITVKSPRFRKRTRLLLCRRCYRIQMYKQLDGQWEAAANAQDALLPSLEPETVVNAIVKTMKKDSVVLKLVDVCDLESSVVPELFQACRSKRLHVIWLINRIDCLPRTAQKREVKEWVRRMVRQIDNVHIDDCILVSSATGEGFEDLERRLEHLLVPAPGGVSAVEGRRIYVVGRVNAGKSTFVTRFLKFINYKHAGTIFMKRASGGVTRSAMPGTTLSFLPFGLPKDFKLIDTPGIPSRHQVTSLLRFAADLYSIVPSKRLQPITYAVTEGKSLLIGAMARIDLAQGSTALITCYFSHKITLHICKTVKAADLLSRKACTFLYPPHLPAGFDRLQPLVRHSVKVHAGNSTAYDDISIAGLGWISVAGAAGPKELHVWAPQGVKIFRRPAMLPLQIRTTGVEDFHGKSPRARGPRINAKKKRMVEALRDQEKRDRLHAALAAREREAAEARACLAPVSSEETLDECAIHSSAGVASFRSSIDGGALDENPPKRAGEGTDFSPLQCRAEKDATACTDFSPLENHSGLVARGKKQEIESLLTEEASASSFASSRWGTEAVLDHRGASPFSFSERTREAKDAAGTKVYTEVDEGLGRNENTEVAGAVVDLRPPEEDRRRSHSVR</sequence>
<evidence type="ECO:0000259" key="3">
    <source>
        <dbReference type="Pfam" id="PF21516"/>
    </source>
</evidence>
<feature type="region of interest" description="Disordered" evidence="1">
    <location>
        <begin position="121"/>
        <end position="143"/>
    </location>
</feature>
<dbReference type="InterPro" id="IPR050896">
    <property type="entry name" value="Mito_lipid_metab_GTPase"/>
</dbReference>
<protein>
    <submittedName>
        <fullName evidence="4">Predicted GTPases (ISS), related</fullName>
    </submittedName>
</protein>
<feature type="region of interest" description="Disordered" evidence="1">
    <location>
        <begin position="294"/>
        <end position="348"/>
    </location>
</feature>
<dbReference type="Gene3D" id="3.40.50.300">
    <property type="entry name" value="P-loop containing nucleotide triphosphate hydrolases"/>
    <property type="match status" value="1"/>
</dbReference>
<dbReference type="EMBL" id="LN714482">
    <property type="protein sequence ID" value="CEL66873.1"/>
    <property type="molecule type" value="Genomic_DNA"/>
</dbReference>
<feature type="compositionally biased region" description="Basic and acidic residues" evidence="1">
    <location>
        <begin position="307"/>
        <end position="332"/>
    </location>
</feature>
<feature type="region of interest" description="Disordered" evidence="1">
    <location>
        <begin position="1"/>
        <end position="26"/>
    </location>
</feature>